<dbReference type="GO" id="GO:0051015">
    <property type="term" value="F:actin filament binding"/>
    <property type="evidence" value="ECO:0007669"/>
    <property type="project" value="InterPro"/>
</dbReference>
<organism evidence="2 3">
    <name type="scientific">Blumeria hordei</name>
    <name type="common">Barley powdery mildew</name>
    <name type="synonym">Blumeria graminis f. sp. hordei</name>
    <dbReference type="NCBI Taxonomy" id="2867405"/>
    <lineage>
        <taxon>Eukaryota</taxon>
        <taxon>Fungi</taxon>
        <taxon>Dikarya</taxon>
        <taxon>Ascomycota</taxon>
        <taxon>Pezizomycotina</taxon>
        <taxon>Leotiomycetes</taxon>
        <taxon>Erysiphales</taxon>
        <taxon>Erysiphaceae</taxon>
        <taxon>Blumeria</taxon>
    </lineage>
</organism>
<dbReference type="SMART" id="SM00262">
    <property type="entry name" value="GEL"/>
    <property type="match status" value="2"/>
</dbReference>
<evidence type="ECO:0000259" key="1">
    <source>
        <dbReference type="Pfam" id="PF25480"/>
    </source>
</evidence>
<dbReference type="PANTHER" id="PTHR11977:SF133">
    <property type="entry name" value="DUF4045 DOMAIN-CONTAINING PROTEIN"/>
    <property type="match status" value="1"/>
</dbReference>
<dbReference type="VEuPathDB" id="FungiDB:BLGHR1_15238"/>
<gene>
    <name evidence="2" type="ORF">BLGHR1_15238</name>
</gene>
<dbReference type="EMBL" id="UNSH01000067">
    <property type="protein sequence ID" value="SZF04442.1"/>
    <property type="molecule type" value="Genomic_DNA"/>
</dbReference>
<dbReference type="InterPro" id="IPR029006">
    <property type="entry name" value="ADF-H/Gelsolin-like_dom_sf"/>
</dbReference>
<dbReference type="InterPro" id="IPR007122">
    <property type="entry name" value="Villin/Gelsolin"/>
</dbReference>
<protein>
    <recommendedName>
        <fullName evidence="1">DUF7904 domain-containing protein</fullName>
    </recommendedName>
</protein>
<sequence length="444" mass="50401">MSCRRLSSSLDSSYELIPDDKHIPRDKIQATTSVDFLPESLEHEKTISLSHSHNSLISPEIINSSINSPKKYSEPHVISKIDKQALEVSDAPMIINDFFSEKITQKIFNPDIVETLSLCTDFALNIRTLEVDSFQISSSGKKQQVPNQQKRILFEENQYYYIHKFMDQAGQVFIKAYWWIGGQVPMILIEEAEKITHSESQTAGAELQILQQGKESAEFIFALDGIIITHRGSSHKYDSLAPRVLCGRKYMGQIVFDEVDYSLQSLCSGFPYLVSTNLGKCYLWKGKGSSVDELSCARLVGMEFGLTGEIEEIEDGKEPPSFIRLFNEDTEIPISASYWEMKPKCCSYRIIEITPFNQHDLNSEKIHIVDVYFEIFIIVGSNSRSQCTAFKNSLLFAQEYSMLVVGKEDRIFIPPISIVMGNTPLNLKTAFRKWTDNLSSTNSQ</sequence>
<dbReference type="Proteomes" id="UP000275772">
    <property type="component" value="Unassembled WGS sequence"/>
</dbReference>
<reference evidence="2 3" key="1">
    <citation type="submission" date="2017-11" db="EMBL/GenBank/DDBJ databases">
        <authorList>
            <person name="Kracher B."/>
        </authorList>
    </citation>
    <scope>NUCLEOTIDE SEQUENCE [LARGE SCALE GENOMIC DNA]</scope>
    <source>
        <strain evidence="2 3">RACE1</strain>
    </source>
</reference>
<dbReference type="GO" id="GO:0015629">
    <property type="term" value="C:actin cytoskeleton"/>
    <property type="evidence" value="ECO:0007669"/>
    <property type="project" value="TreeGrafter"/>
</dbReference>
<dbReference type="SUPFAM" id="SSF55753">
    <property type="entry name" value="Actin depolymerizing proteins"/>
    <property type="match status" value="3"/>
</dbReference>
<dbReference type="GO" id="GO:0008154">
    <property type="term" value="P:actin polymerization or depolymerization"/>
    <property type="evidence" value="ECO:0007669"/>
    <property type="project" value="TreeGrafter"/>
</dbReference>
<dbReference type="GO" id="GO:0051014">
    <property type="term" value="P:actin filament severing"/>
    <property type="evidence" value="ECO:0007669"/>
    <property type="project" value="TreeGrafter"/>
</dbReference>
<proteinExistence type="predicted"/>
<dbReference type="Gene3D" id="3.40.20.10">
    <property type="entry name" value="Severin"/>
    <property type="match status" value="3"/>
</dbReference>
<accession>A0A383UYQ6</accession>
<evidence type="ECO:0000313" key="2">
    <source>
        <dbReference type="EMBL" id="SZF04442.1"/>
    </source>
</evidence>
<name>A0A383UYQ6_BLUHO</name>
<dbReference type="GO" id="GO:0005737">
    <property type="term" value="C:cytoplasm"/>
    <property type="evidence" value="ECO:0007669"/>
    <property type="project" value="TreeGrafter"/>
</dbReference>
<feature type="domain" description="DUF7904" evidence="1">
    <location>
        <begin position="134"/>
        <end position="231"/>
    </location>
</feature>
<dbReference type="InterPro" id="IPR057226">
    <property type="entry name" value="DUF7904"/>
</dbReference>
<dbReference type="GO" id="GO:0005546">
    <property type="term" value="F:phosphatidylinositol-4,5-bisphosphate binding"/>
    <property type="evidence" value="ECO:0007669"/>
    <property type="project" value="TreeGrafter"/>
</dbReference>
<dbReference type="AlphaFoldDB" id="A0A383UYQ6"/>
<dbReference type="PANTHER" id="PTHR11977">
    <property type="entry name" value="VILLIN"/>
    <property type="match status" value="1"/>
</dbReference>
<dbReference type="Pfam" id="PF25480">
    <property type="entry name" value="DUF7904"/>
    <property type="match status" value="1"/>
</dbReference>
<dbReference type="GO" id="GO:0051016">
    <property type="term" value="P:barbed-end actin filament capping"/>
    <property type="evidence" value="ECO:0007669"/>
    <property type="project" value="TreeGrafter"/>
</dbReference>
<evidence type="ECO:0000313" key="3">
    <source>
        <dbReference type="Proteomes" id="UP000275772"/>
    </source>
</evidence>